<dbReference type="GO" id="GO:0042132">
    <property type="term" value="F:fructose 1,6-bisphosphate 1-phosphatase activity"/>
    <property type="evidence" value="ECO:0007669"/>
    <property type="project" value="UniProtKB-UniRule"/>
</dbReference>
<dbReference type="AlphaFoldDB" id="A0A1G9N5Y3"/>
<dbReference type="Proteomes" id="UP000199555">
    <property type="component" value="Unassembled WGS sequence"/>
</dbReference>
<evidence type="ECO:0000256" key="5">
    <source>
        <dbReference type="ARBA" id="ARBA00022723"/>
    </source>
</evidence>
<dbReference type="GO" id="GO:0006000">
    <property type="term" value="P:fructose metabolic process"/>
    <property type="evidence" value="ECO:0007669"/>
    <property type="project" value="TreeGrafter"/>
</dbReference>
<evidence type="ECO:0000313" key="14">
    <source>
        <dbReference type="Proteomes" id="UP000199555"/>
    </source>
</evidence>
<dbReference type="PRINTS" id="PR00115">
    <property type="entry name" value="F16BPHPHTASE"/>
</dbReference>
<feature type="binding site" evidence="9">
    <location>
        <position position="102"/>
    </location>
    <ligand>
        <name>Mg(2+)</name>
        <dbReference type="ChEBI" id="CHEBI:18420"/>
        <label>2</label>
    </ligand>
</feature>
<comment type="catalytic activity">
    <reaction evidence="1 9">
        <text>beta-D-fructose 1,6-bisphosphate + H2O = beta-D-fructose 6-phosphate + phosphate</text>
        <dbReference type="Rhea" id="RHEA:11064"/>
        <dbReference type="ChEBI" id="CHEBI:15377"/>
        <dbReference type="ChEBI" id="CHEBI:32966"/>
        <dbReference type="ChEBI" id="CHEBI:43474"/>
        <dbReference type="ChEBI" id="CHEBI:57634"/>
        <dbReference type="EC" id="3.1.3.11"/>
    </reaction>
</comment>
<protein>
    <recommendedName>
        <fullName evidence="9">Fructose-1,6-bisphosphatase class 1</fullName>
        <shortName evidence="9">FBPase class 1</shortName>
        <ecNumber evidence="9">3.1.3.11</ecNumber>
    </recommendedName>
    <alternativeName>
        <fullName evidence="9">D-fructose-1,6-bisphosphate 1-phosphohydrolase class 1</fullName>
    </alternativeName>
</protein>
<feature type="binding site" evidence="9">
    <location>
        <position position="193"/>
    </location>
    <ligand>
        <name>substrate</name>
    </ligand>
</feature>
<organism evidence="13 14">
    <name type="scientific">Paracoccus chinensis</name>
    <dbReference type="NCBI Taxonomy" id="525640"/>
    <lineage>
        <taxon>Bacteria</taxon>
        <taxon>Pseudomonadati</taxon>
        <taxon>Pseudomonadota</taxon>
        <taxon>Alphaproteobacteria</taxon>
        <taxon>Rhodobacterales</taxon>
        <taxon>Paracoccaceae</taxon>
        <taxon>Paracoccus</taxon>
    </lineage>
</organism>
<evidence type="ECO:0000256" key="4">
    <source>
        <dbReference type="ARBA" id="ARBA00022490"/>
    </source>
</evidence>
<dbReference type="SUPFAM" id="SSF56655">
    <property type="entry name" value="Carbohydrate phosphatase"/>
    <property type="match status" value="1"/>
</dbReference>
<dbReference type="PIRSF" id="PIRSF500210">
    <property type="entry name" value="FBPtase"/>
    <property type="match status" value="1"/>
</dbReference>
<dbReference type="STRING" id="525640.SAMN04487971_12617"/>
<evidence type="ECO:0000256" key="6">
    <source>
        <dbReference type="ARBA" id="ARBA00022801"/>
    </source>
</evidence>
<evidence type="ECO:0000256" key="8">
    <source>
        <dbReference type="ARBA" id="ARBA00023277"/>
    </source>
</evidence>
<dbReference type="Pfam" id="PF18913">
    <property type="entry name" value="FBPase_C"/>
    <property type="match status" value="1"/>
</dbReference>
<evidence type="ECO:0000256" key="7">
    <source>
        <dbReference type="ARBA" id="ARBA00022842"/>
    </source>
</evidence>
<feature type="domain" description="Fructose-1-6-bisphosphatase class 1 C-terminal" evidence="12">
    <location>
        <begin position="183"/>
        <end position="316"/>
    </location>
</feature>
<dbReference type="HAMAP" id="MF_01855">
    <property type="entry name" value="FBPase_class1"/>
    <property type="match status" value="1"/>
</dbReference>
<evidence type="ECO:0000259" key="12">
    <source>
        <dbReference type="Pfam" id="PF18913"/>
    </source>
</evidence>
<keyword evidence="6 9" id="KW-0378">Hydrolase</keyword>
<comment type="similarity">
    <text evidence="3 9 10">Belongs to the FBPase class 1 family.</text>
</comment>
<dbReference type="PANTHER" id="PTHR11556:SF35">
    <property type="entry name" value="SEDOHEPTULOSE-1,7-BISPHOSPHATASE, CHLOROPLASTIC"/>
    <property type="match status" value="1"/>
</dbReference>
<comment type="subcellular location">
    <subcellularLocation>
        <location evidence="9">Cytoplasm</location>
    </subcellularLocation>
</comment>
<dbReference type="InterPro" id="IPR044015">
    <property type="entry name" value="FBPase_C_dom"/>
</dbReference>
<dbReference type="FunFam" id="3.40.190.80:FF:000011">
    <property type="entry name" value="Fructose-1,6-bisphosphatase class 1"/>
    <property type="match status" value="1"/>
</dbReference>
<dbReference type="InterPro" id="IPR000146">
    <property type="entry name" value="FBPase_class-1"/>
</dbReference>
<dbReference type="GO" id="GO:0030388">
    <property type="term" value="P:fructose 1,6-bisphosphate metabolic process"/>
    <property type="evidence" value="ECO:0007669"/>
    <property type="project" value="TreeGrafter"/>
</dbReference>
<dbReference type="GO" id="GO:0005829">
    <property type="term" value="C:cytosol"/>
    <property type="evidence" value="ECO:0007669"/>
    <property type="project" value="TreeGrafter"/>
</dbReference>
<comment type="pathway">
    <text evidence="2">Carbohydrate biosynthesis; Calvin cycle.</text>
</comment>
<dbReference type="Gene3D" id="3.30.540.10">
    <property type="entry name" value="Fructose-1,6-Bisphosphatase, subunit A, domain 1"/>
    <property type="match status" value="1"/>
</dbReference>
<keyword evidence="5 9" id="KW-0479">Metal-binding</keyword>
<dbReference type="RefSeq" id="WP_090757335.1">
    <property type="nucleotide sequence ID" value="NZ_FNGE01000026.1"/>
</dbReference>
<dbReference type="InterPro" id="IPR028343">
    <property type="entry name" value="FBPtase"/>
</dbReference>
<evidence type="ECO:0000259" key="11">
    <source>
        <dbReference type="Pfam" id="PF00316"/>
    </source>
</evidence>
<dbReference type="Pfam" id="PF00316">
    <property type="entry name" value="FBPase"/>
    <property type="match status" value="1"/>
</dbReference>
<comment type="cofactor">
    <cofactor evidence="9">
        <name>Mg(2+)</name>
        <dbReference type="ChEBI" id="CHEBI:18420"/>
    </cofactor>
    <text evidence="9">Binds 2 magnesium ions per subunit.</text>
</comment>
<dbReference type="PROSITE" id="PS00124">
    <property type="entry name" value="FBPASE"/>
    <property type="match status" value="1"/>
</dbReference>
<dbReference type="GO" id="GO:0006094">
    <property type="term" value="P:gluconeogenesis"/>
    <property type="evidence" value="ECO:0007669"/>
    <property type="project" value="UniProtKB-UniRule"/>
</dbReference>
<proteinExistence type="inferred from homology"/>
<dbReference type="GO" id="GO:0000287">
    <property type="term" value="F:magnesium ion binding"/>
    <property type="evidence" value="ECO:0007669"/>
    <property type="project" value="UniProtKB-UniRule"/>
</dbReference>
<dbReference type="EMBL" id="FNGE01000026">
    <property type="protein sequence ID" value="SDL81793.1"/>
    <property type="molecule type" value="Genomic_DNA"/>
</dbReference>
<feature type="binding site" evidence="9">
    <location>
        <position position="83"/>
    </location>
    <ligand>
        <name>Mg(2+)</name>
        <dbReference type="ChEBI" id="CHEBI:18420"/>
        <label>1</label>
    </ligand>
</feature>
<evidence type="ECO:0000256" key="1">
    <source>
        <dbReference type="ARBA" id="ARBA00001273"/>
    </source>
</evidence>
<dbReference type="GO" id="GO:0006002">
    <property type="term" value="P:fructose 6-phosphate metabolic process"/>
    <property type="evidence" value="ECO:0007669"/>
    <property type="project" value="TreeGrafter"/>
</dbReference>
<sequence>MAEGEDIGLDDLGTGAEVAQVVRRIARVARDLSKRIARGPLEGHGATRGENSDGDTQKALDLIADEAFAAALTDSPVRWYASEEREEVAALNSAGALALAIDPLDGSSNIDTNVSIGTIFSILPAEEDPLTSVLRPGTDQLAAGYVIYGPQTALVLTLGKGTSVHVLDPETGRFEQVAAQLEIPAASSEFAINVSNYRHWGAPVRAYIDDCLAGDTGPRAKNFNMRWIASLVAETHRIVSRGGIFLYPADARRGYERGRLRHVYECAPIALLIEQAGGAATDGCDRILDRVPQSLHERTPFVFGTADKVHRVAAYHDLPHEEVAALFGRRGLFRQ</sequence>
<dbReference type="InterPro" id="IPR033391">
    <property type="entry name" value="FBPase_N"/>
</dbReference>
<dbReference type="PANTHER" id="PTHR11556">
    <property type="entry name" value="FRUCTOSE-1,6-BISPHOSPHATASE-RELATED"/>
    <property type="match status" value="1"/>
</dbReference>
<feature type="binding site" evidence="9">
    <location>
        <begin position="105"/>
        <end position="108"/>
    </location>
    <ligand>
        <name>substrate</name>
    </ligand>
</feature>
<dbReference type="PIRSF" id="PIRSF000904">
    <property type="entry name" value="FBPtase_SBPase"/>
    <property type="match status" value="1"/>
</dbReference>
<feature type="domain" description="Fructose-1-6-bisphosphatase class I N-terminal" evidence="11">
    <location>
        <begin position="17"/>
        <end position="177"/>
    </location>
</feature>
<dbReference type="GO" id="GO:0005986">
    <property type="term" value="P:sucrose biosynthetic process"/>
    <property type="evidence" value="ECO:0007669"/>
    <property type="project" value="TreeGrafter"/>
</dbReference>
<dbReference type="CDD" id="cd00354">
    <property type="entry name" value="FBPase"/>
    <property type="match status" value="1"/>
</dbReference>
<dbReference type="EC" id="3.1.3.11" evidence="9"/>
<keyword evidence="7 9" id="KW-0460">Magnesium</keyword>
<dbReference type="NCBIfam" id="NF006779">
    <property type="entry name" value="PRK09293.1-3"/>
    <property type="match status" value="1"/>
</dbReference>
<keyword evidence="4 9" id="KW-0963">Cytoplasm</keyword>
<keyword evidence="8 9" id="KW-0119">Carbohydrate metabolism</keyword>
<comment type="caution">
    <text evidence="9">Lacks conserved residue(s) required for the propagation of feature annotation.</text>
</comment>
<dbReference type="InterPro" id="IPR020548">
    <property type="entry name" value="Fructose_bisphosphatase_AS"/>
</dbReference>
<feature type="binding site" evidence="9">
    <location>
        <position position="105"/>
    </location>
    <ligand>
        <name>Mg(2+)</name>
        <dbReference type="ChEBI" id="CHEBI:18420"/>
        <label>2</label>
    </ligand>
</feature>
<accession>A0A1G9N5Y3</accession>
<evidence type="ECO:0000256" key="9">
    <source>
        <dbReference type="HAMAP-Rule" id="MF_01855"/>
    </source>
</evidence>
<evidence type="ECO:0000256" key="2">
    <source>
        <dbReference type="ARBA" id="ARBA00005215"/>
    </source>
</evidence>
<feature type="binding site" evidence="9">
    <location>
        <position position="265"/>
    </location>
    <ligand>
        <name>Mg(2+)</name>
        <dbReference type="ChEBI" id="CHEBI:18420"/>
        <label>2</label>
    </ligand>
</feature>
<evidence type="ECO:0000256" key="10">
    <source>
        <dbReference type="RuleBase" id="RU000508"/>
    </source>
</evidence>
<comment type="subunit">
    <text evidence="9">Homotetramer.</text>
</comment>
<name>A0A1G9N5Y3_9RHOB</name>
<feature type="binding site" evidence="9">
    <location>
        <position position="104"/>
    </location>
    <ligand>
        <name>Mg(2+)</name>
        <dbReference type="ChEBI" id="CHEBI:18420"/>
        <label>1</label>
    </ligand>
</feature>
<evidence type="ECO:0000313" key="13">
    <source>
        <dbReference type="EMBL" id="SDL81793.1"/>
    </source>
</evidence>
<dbReference type="Gene3D" id="3.40.190.80">
    <property type="match status" value="1"/>
</dbReference>
<evidence type="ECO:0000256" key="3">
    <source>
        <dbReference type="ARBA" id="ARBA00010941"/>
    </source>
</evidence>
<gene>
    <name evidence="9" type="primary">fbp</name>
    <name evidence="13" type="ORF">SAMN04487971_12617</name>
</gene>
<reference evidence="14" key="1">
    <citation type="submission" date="2016-10" db="EMBL/GenBank/DDBJ databases">
        <authorList>
            <person name="Varghese N."/>
            <person name="Submissions S."/>
        </authorList>
    </citation>
    <scope>NUCLEOTIDE SEQUENCE [LARGE SCALE GENOMIC DNA]</scope>
    <source>
        <strain evidence="14">CGMCC 1.7655</strain>
    </source>
</reference>
<keyword evidence="14" id="KW-1185">Reference proteome</keyword>
<feature type="binding site" evidence="9">
    <location>
        <position position="102"/>
    </location>
    <ligand>
        <name>Mg(2+)</name>
        <dbReference type="ChEBI" id="CHEBI:18420"/>
        <label>1</label>
    </ligand>
</feature>
<dbReference type="NCBIfam" id="NF006780">
    <property type="entry name" value="PRK09293.1-4"/>
    <property type="match status" value="1"/>
</dbReference>
<dbReference type="OrthoDB" id="9806756at2"/>